<evidence type="ECO:0000313" key="3">
    <source>
        <dbReference type="EMBL" id="ERN11378.1"/>
    </source>
</evidence>
<dbReference type="STRING" id="13333.W1PTK1"/>
<reference evidence="4" key="1">
    <citation type="journal article" date="2013" name="Science">
        <title>The Amborella genome and the evolution of flowering plants.</title>
        <authorList>
            <consortium name="Amborella Genome Project"/>
        </authorList>
    </citation>
    <scope>NUCLEOTIDE SEQUENCE [LARGE SCALE GENOMIC DNA]</scope>
</reference>
<dbReference type="PANTHER" id="PTHR47031:SF3">
    <property type="entry name" value="SAP DOMAIN-CONTAINING PROTEIN"/>
    <property type="match status" value="1"/>
</dbReference>
<dbReference type="AlphaFoldDB" id="W1PTK1"/>
<dbReference type="EMBL" id="KI392708">
    <property type="protein sequence ID" value="ERN11378.1"/>
    <property type="molecule type" value="Genomic_DNA"/>
</dbReference>
<dbReference type="eggNOG" id="KOG2416">
    <property type="taxonomic scope" value="Eukaryota"/>
</dbReference>
<dbReference type="SUPFAM" id="SSF68906">
    <property type="entry name" value="SAP domain"/>
    <property type="match status" value="1"/>
</dbReference>
<dbReference type="InterPro" id="IPR036361">
    <property type="entry name" value="SAP_dom_sf"/>
</dbReference>
<sequence length="497" mass="54815">MPSKYPVLGNRPLEQWKVTELKDELRRRNIITKGLKEDLLKRFGKCTVYQPGENEAKKNTIECIIGDTETKDKDTTMVDNDNSNAIPNQGVEAQDCELTDSMKIETSEFMVTFPTGSTEVSISVSHSPVKQIESVEKQSSHESLKEDKASKSPNKSEEPNLVNRIESIDKECKHERVIEGEASRCRIKSEEPNLCNPNSQVSETGPNKSEVPNLVNQIESTDKQCKHKPVIEDEAFRSPIKSEEPNLFNPNSQVSEKFSPISGVLLKCDSVSSDSVSINENEKNELKDNLNADNLHLELEVSNPEGAYKSSTEVPPVGGSLDGQEPGVYQRSMEIDETLAASTHADLIKKVDSADGGSSKKLNLDRSSGDESLEDDGLEKDIAVVAAVADSSPNEKNVIVDRSNDSVNIGEKRKIEGDQEAPRVNDPSKRQRRFSSLPKTTLSNRDSPDDGGAPKDRIVPPSEKPATTSLRIDQFLRPFTLKAVQELLAKTGIVSKF</sequence>
<feature type="region of interest" description="Disordered" evidence="1">
    <location>
        <begin position="350"/>
        <end position="378"/>
    </location>
</feature>
<evidence type="ECO:0000256" key="1">
    <source>
        <dbReference type="SAM" id="MobiDB-lite"/>
    </source>
</evidence>
<feature type="compositionally biased region" description="Basic and acidic residues" evidence="1">
    <location>
        <begin position="133"/>
        <end position="158"/>
    </location>
</feature>
<dbReference type="OMA" id="NAPAREM"/>
<keyword evidence="4" id="KW-1185">Reference proteome</keyword>
<dbReference type="HOGENOM" id="CLU_549035_0_0_1"/>
<evidence type="ECO:0000259" key="2">
    <source>
        <dbReference type="PROSITE" id="PS50800"/>
    </source>
</evidence>
<dbReference type="PANTHER" id="PTHR47031">
    <property type="entry name" value="SAP DNA-BINDING DOMAIN-CONTAINING PROTEIN"/>
    <property type="match status" value="1"/>
</dbReference>
<feature type="region of interest" description="Disordered" evidence="1">
    <location>
        <begin position="391"/>
        <end position="466"/>
    </location>
</feature>
<protein>
    <recommendedName>
        <fullName evidence="2">SAP domain-containing protein</fullName>
    </recommendedName>
</protein>
<feature type="domain" description="SAP" evidence="2">
    <location>
        <begin position="13"/>
        <end position="47"/>
    </location>
</feature>
<feature type="compositionally biased region" description="Basic and acidic residues" evidence="1">
    <location>
        <begin position="398"/>
        <end position="429"/>
    </location>
</feature>
<dbReference type="InterPro" id="IPR003034">
    <property type="entry name" value="SAP_dom"/>
</dbReference>
<dbReference type="Pfam" id="PF02037">
    <property type="entry name" value="SAP"/>
    <property type="match status" value="1"/>
</dbReference>
<proteinExistence type="predicted"/>
<feature type="region of interest" description="Disordered" evidence="1">
    <location>
        <begin position="129"/>
        <end position="160"/>
    </location>
</feature>
<dbReference type="Gramene" id="ERN11378">
    <property type="protein sequence ID" value="ERN11378"/>
    <property type="gene ID" value="AMTR_s00176p00043910"/>
</dbReference>
<dbReference type="SMART" id="SM00513">
    <property type="entry name" value="SAP"/>
    <property type="match status" value="1"/>
</dbReference>
<evidence type="ECO:0000313" key="4">
    <source>
        <dbReference type="Proteomes" id="UP000017836"/>
    </source>
</evidence>
<gene>
    <name evidence="3" type="ORF">AMTR_s00176p00043910</name>
</gene>
<dbReference type="Proteomes" id="UP000017836">
    <property type="component" value="Unassembled WGS sequence"/>
</dbReference>
<organism evidence="3 4">
    <name type="scientific">Amborella trichopoda</name>
    <dbReference type="NCBI Taxonomy" id="13333"/>
    <lineage>
        <taxon>Eukaryota</taxon>
        <taxon>Viridiplantae</taxon>
        <taxon>Streptophyta</taxon>
        <taxon>Embryophyta</taxon>
        <taxon>Tracheophyta</taxon>
        <taxon>Spermatophyta</taxon>
        <taxon>Magnoliopsida</taxon>
        <taxon>Amborellales</taxon>
        <taxon>Amborellaceae</taxon>
        <taxon>Amborella</taxon>
    </lineage>
</organism>
<dbReference type="PROSITE" id="PS50800">
    <property type="entry name" value="SAP"/>
    <property type="match status" value="1"/>
</dbReference>
<name>W1PTK1_AMBTC</name>
<feature type="compositionally biased region" description="Basic and acidic residues" evidence="1">
    <location>
        <begin position="446"/>
        <end position="458"/>
    </location>
</feature>
<feature type="region of interest" description="Disordered" evidence="1">
    <location>
        <begin position="303"/>
        <end position="326"/>
    </location>
</feature>
<dbReference type="Gene3D" id="1.10.720.30">
    <property type="entry name" value="SAP domain"/>
    <property type="match status" value="1"/>
</dbReference>
<accession>W1PTK1</accession>